<evidence type="ECO:0000256" key="8">
    <source>
        <dbReference type="PIRSR" id="PIRSR601952-2"/>
    </source>
</evidence>
<dbReference type="InterPro" id="IPR001952">
    <property type="entry name" value="Alkaline_phosphatase"/>
</dbReference>
<evidence type="ECO:0000256" key="6">
    <source>
        <dbReference type="ARBA" id="ARBA00022842"/>
    </source>
</evidence>
<evidence type="ECO:0000256" key="3">
    <source>
        <dbReference type="ARBA" id="ARBA00022723"/>
    </source>
</evidence>
<evidence type="ECO:0000256" key="10">
    <source>
        <dbReference type="SAM" id="SignalP"/>
    </source>
</evidence>
<gene>
    <name evidence="11" type="ORF">BXY_38810</name>
</gene>
<accession>D6D325</accession>
<name>D6D325_9BACE</name>
<feature type="chain" id="PRO_5003082454" evidence="10">
    <location>
        <begin position="18"/>
        <end position="92"/>
    </location>
</feature>
<dbReference type="SUPFAM" id="SSF53649">
    <property type="entry name" value="Alkaline phosphatase-like"/>
    <property type="match status" value="1"/>
</dbReference>
<dbReference type="GeneID" id="60925993"/>
<dbReference type="PATRIC" id="fig|657309.4.peg.2843"/>
<keyword evidence="4" id="KW-0378">Hydrolase</keyword>
<dbReference type="PANTHER" id="PTHR11596">
    <property type="entry name" value="ALKALINE PHOSPHATASE"/>
    <property type="match status" value="1"/>
</dbReference>
<dbReference type="PANTHER" id="PTHR11596:SF5">
    <property type="entry name" value="ALKALINE PHOSPHATASE"/>
    <property type="match status" value="1"/>
</dbReference>
<reference evidence="11 12" key="2">
    <citation type="submission" date="2010-03" db="EMBL/GenBank/DDBJ databases">
        <authorList>
            <person name="Pajon A."/>
        </authorList>
    </citation>
    <scope>NUCLEOTIDE SEQUENCE [LARGE SCALE GENOMIC DNA]</scope>
    <source>
        <strain evidence="11 12">XB1A</strain>
    </source>
</reference>
<feature type="binding site" evidence="8">
    <location>
        <position position="32"/>
    </location>
    <ligand>
        <name>Zn(2+)</name>
        <dbReference type="ChEBI" id="CHEBI:29105"/>
        <label>2</label>
    </ligand>
</feature>
<dbReference type="RefSeq" id="WP_009039976.1">
    <property type="nucleotide sequence ID" value="NC_021017.1"/>
</dbReference>
<dbReference type="KEGG" id="bxy:BXY_38810"/>
<evidence type="ECO:0000256" key="2">
    <source>
        <dbReference type="ARBA" id="ARBA00022553"/>
    </source>
</evidence>
<keyword evidence="10" id="KW-0732">Signal</keyword>
<keyword evidence="2" id="KW-0597">Phosphoprotein</keyword>
<keyword evidence="5 8" id="KW-0862">Zinc</keyword>
<protein>
    <submittedName>
        <fullName evidence="11">Alkaline phosphatase</fullName>
    </submittedName>
</protein>
<feature type="signal peptide" evidence="10">
    <location>
        <begin position="1"/>
        <end position="17"/>
    </location>
</feature>
<organism evidence="11 12">
    <name type="scientific">Bacteroides xylanisolvens XB1A</name>
    <dbReference type="NCBI Taxonomy" id="657309"/>
    <lineage>
        <taxon>Bacteria</taxon>
        <taxon>Pseudomonadati</taxon>
        <taxon>Bacteroidota</taxon>
        <taxon>Bacteroidia</taxon>
        <taxon>Bacteroidales</taxon>
        <taxon>Bacteroidaceae</taxon>
        <taxon>Bacteroides</taxon>
    </lineage>
</organism>
<dbReference type="PRINTS" id="PR00113">
    <property type="entry name" value="ALKPHPHTASE"/>
</dbReference>
<evidence type="ECO:0000313" key="12">
    <source>
        <dbReference type="Proteomes" id="UP000008795"/>
    </source>
</evidence>
<evidence type="ECO:0000256" key="1">
    <source>
        <dbReference type="ARBA" id="ARBA00005984"/>
    </source>
</evidence>
<reference evidence="11 12" key="1">
    <citation type="submission" date="2010-03" db="EMBL/GenBank/DDBJ databases">
        <title>The genome sequence of Bacteriodes xylanisolvens XB1A.</title>
        <authorList>
            <consortium name="metaHIT consortium -- http://www.metahit.eu/"/>
            <person name="Pajon A."/>
            <person name="Turner K."/>
            <person name="Parkhill J."/>
            <person name="Bernalier A."/>
        </authorList>
    </citation>
    <scope>NUCLEOTIDE SEQUENCE [LARGE SCALE GENOMIC DNA]</scope>
    <source>
        <strain evidence="11 12">XB1A</strain>
    </source>
</reference>
<dbReference type="eggNOG" id="COG1785">
    <property type="taxonomic scope" value="Bacteria"/>
</dbReference>
<proteinExistence type="inferred from homology"/>
<dbReference type="InterPro" id="IPR017850">
    <property type="entry name" value="Alkaline_phosphatase_core_sf"/>
</dbReference>
<dbReference type="Proteomes" id="UP000008795">
    <property type="component" value="Chromosome"/>
</dbReference>
<dbReference type="Gene3D" id="3.40.720.10">
    <property type="entry name" value="Alkaline Phosphatase, subunit A"/>
    <property type="match status" value="1"/>
</dbReference>
<evidence type="ECO:0000256" key="9">
    <source>
        <dbReference type="RuleBase" id="RU003946"/>
    </source>
</evidence>
<dbReference type="PROSITE" id="PS00123">
    <property type="entry name" value="ALKALINE_PHOSPHATASE"/>
    <property type="match status" value="1"/>
</dbReference>
<dbReference type="GO" id="GO:0004035">
    <property type="term" value="F:alkaline phosphatase activity"/>
    <property type="evidence" value="ECO:0007669"/>
    <property type="project" value="TreeGrafter"/>
</dbReference>
<comment type="cofactor">
    <cofactor evidence="8">
        <name>Mg(2+)</name>
        <dbReference type="ChEBI" id="CHEBI:18420"/>
    </cofactor>
    <text evidence="8">Binds 1 Mg(2+) ion.</text>
</comment>
<sequence>MLKRIIIALTIACFALAETKATPKYIFLFIGDSMGLGHIMATEEYLRTNEFELLLMFGFPNVGIMATFSASSPITDSAAAGTALACGHKANR</sequence>
<evidence type="ECO:0000256" key="7">
    <source>
        <dbReference type="PIRSR" id="PIRSR601952-1"/>
    </source>
</evidence>
<evidence type="ECO:0000256" key="5">
    <source>
        <dbReference type="ARBA" id="ARBA00022833"/>
    </source>
</evidence>
<comment type="similarity">
    <text evidence="1 9">Belongs to the alkaline phosphatase family.</text>
</comment>
<dbReference type="AlphaFoldDB" id="D6D325"/>
<evidence type="ECO:0000313" key="11">
    <source>
        <dbReference type="EMBL" id="CBK68827.1"/>
    </source>
</evidence>
<feature type="active site" description="Phosphoserine intermediate" evidence="7">
    <location>
        <position position="77"/>
    </location>
</feature>
<keyword evidence="3 8" id="KW-0479">Metal-binding</keyword>
<evidence type="ECO:0000256" key="4">
    <source>
        <dbReference type="ARBA" id="ARBA00022801"/>
    </source>
</evidence>
<comment type="cofactor">
    <cofactor evidence="8">
        <name>Zn(2+)</name>
        <dbReference type="ChEBI" id="CHEBI:29105"/>
    </cofactor>
    <text evidence="8">Binds 2 Zn(2+) ions.</text>
</comment>
<dbReference type="Pfam" id="PF00245">
    <property type="entry name" value="Alk_phosphatase"/>
    <property type="match status" value="1"/>
</dbReference>
<dbReference type="InterPro" id="IPR018299">
    <property type="entry name" value="Alkaline_phosphatase_AS"/>
</dbReference>
<feature type="binding site" evidence="8">
    <location>
        <position position="32"/>
    </location>
    <ligand>
        <name>Mg(2+)</name>
        <dbReference type="ChEBI" id="CHEBI:18420"/>
    </ligand>
</feature>
<dbReference type="HOGENOM" id="CLU_160344_0_0_10"/>
<dbReference type="GO" id="GO:0046872">
    <property type="term" value="F:metal ion binding"/>
    <property type="evidence" value="ECO:0007669"/>
    <property type="project" value="UniProtKB-KW"/>
</dbReference>
<dbReference type="EMBL" id="FP929033">
    <property type="protein sequence ID" value="CBK68827.1"/>
    <property type="molecule type" value="Genomic_DNA"/>
</dbReference>
<keyword evidence="6 8" id="KW-0460">Magnesium</keyword>